<dbReference type="EMBL" id="FNND01000006">
    <property type="protein sequence ID" value="SDW99647.1"/>
    <property type="molecule type" value="Genomic_DNA"/>
</dbReference>
<proteinExistence type="predicted"/>
<dbReference type="AlphaFoldDB" id="A0A1H2Y3D9"/>
<dbReference type="RefSeq" id="WP_009641965.1">
    <property type="nucleotide sequence ID" value="NZ_CAJPRD010000010.1"/>
</dbReference>
<evidence type="ECO:0000259" key="2">
    <source>
        <dbReference type="PROSITE" id="PS50076"/>
    </source>
</evidence>
<feature type="domain" description="J" evidence="2">
    <location>
        <begin position="5"/>
        <end position="70"/>
    </location>
</feature>
<dbReference type="FunFam" id="2.60.260.20:FF:000013">
    <property type="entry name" value="DnaJ subfamily B member 11"/>
    <property type="match status" value="1"/>
</dbReference>
<evidence type="ECO:0000313" key="4">
    <source>
        <dbReference type="Proteomes" id="UP000182771"/>
    </source>
</evidence>
<dbReference type="CDD" id="cd10747">
    <property type="entry name" value="DnaJ_C"/>
    <property type="match status" value="1"/>
</dbReference>
<dbReference type="Gene3D" id="1.10.287.110">
    <property type="entry name" value="DnaJ domain"/>
    <property type="match status" value="1"/>
</dbReference>
<dbReference type="PRINTS" id="PR00625">
    <property type="entry name" value="JDOMAIN"/>
</dbReference>
<protein>
    <submittedName>
        <fullName evidence="3">Curved DNA-binding protein</fullName>
    </submittedName>
</protein>
<dbReference type="InterPro" id="IPR002939">
    <property type="entry name" value="DnaJ_C"/>
</dbReference>
<sequence length="304" mass="33803">MAYIDYYKVLGVDKSASSKDIKKAYRQLARLYHPDMNPNDKTAEERFKQINEAYEVLGNSKNRAKYDKYGKDWQQSEAFENAQRQGRNPFGNGFESATYTNASDFSDFFKEIFGQEAGFGRGNYGSAYGKFKGQDLQTELTLSLRDAATTQPRTLTVNGKTIRITLPAGIQNNQQIKLKGYGGEGVNGGPNGDLYITFQILPDPTFERIGNDLKTKVTIDMYTAILGGEVQVSTLSGKVKLKVKPETQPGTTVRLKGKGFPVYKGGTFGDLFVTYNVELPKGLTDKQKELLEQMRKLQANGTTA</sequence>
<comment type="caution">
    <text evidence="3">The sequence shown here is derived from an EMBL/GenBank/DDBJ whole genome shotgun (WGS) entry which is preliminary data.</text>
</comment>
<dbReference type="Proteomes" id="UP000182771">
    <property type="component" value="Unassembled WGS sequence"/>
</dbReference>
<dbReference type="OrthoDB" id="9779889at2"/>
<dbReference type="PROSITE" id="PS00636">
    <property type="entry name" value="DNAJ_1"/>
    <property type="match status" value="1"/>
</dbReference>
<dbReference type="Gene3D" id="2.60.260.20">
    <property type="entry name" value="Urease metallochaperone UreE, N-terminal domain"/>
    <property type="match status" value="2"/>
</dbReference>
<dbReference type="CDD" id="cd06257">
    <property type="entry name" value="DnaJ"/>
    <property type="match status" value="1"/>
</dbReference>
<dbReference type="InterPro" id="IPR036869">
    <property type="entry name" value="J_dom_sf"/>
</dbReference>
<evidence type="ECO:0000256" key="1">
    <source>
        <dbReference type="ARBA" id="ARBA00023186"/>
    </source>
</evidence>
<dbReference type="PANTHER" id="PTHR43096:SF52">
    <property type="entry name" value="DNAJ HOMOLOG 1, MITOCHONDRIAL-RELATED"/>
    <property type="match status" value="1"/>
</dbReference>
<evidence type="ECO:0000313" key="3">
    <source>
        <dbReference type="EMBL" id="SDW99647.1"/>
    </source>
</evidence>
<keyword evidence="3" id="KW-0238">DNA-binding</keyword>
<accession>A0A1H2Y3D9</accession>
<dbReference type="PANTHER" id="PTHR43096">
    <property type="entry name" value="DNAJ HOMOLOG 1, MITOCHONDRIAL-RELATED"/>
    <property type="match status" value="1"/>
</dbReference>
<dbReference type="GO" id="GO:0003677">
    <property type="term" value="F:DNA binding"/>
    <property type="evidence" value="ECO:0007669"/>
    <property type="project" value="UniProtKB-KW"/>
</dbReference>
<dbReference type="GO" id="GO:0051082">
    <property type="term" value="F:unfolded protein binding"/>
    <property type="evidence" value="ECO:0007669"/>
    <property type="project" value="InterPro"/>
</dbReference>
<dbReference type="GeneID" id="85018233"/>
<keyword evidence="1" id="KW-0143">Chaperone</keyword>
<dbReference type="PROSITE" id="PS50076">
    <property type="entry name" value="DNAJ_2"/>
    <property type="match status" value="1"/>
</dbReference>
<dbReference type="InterPro" id="IPR018253">
    <property type="entry name" value="DnaJ_domain_CS"/>
</dbReference>
<dbReference type="GO" id="GO:0042026">
    <property type="term" value="P:protein refolding"/>
    <property type="evidence" value="ECO:0007669"/>
    <property type="project" value="TreeGrafter"/>
</dbReference>
<reference evidence="3 4" key="1">
    <citation type="submission" date="2016-10" db="EMBL/GenBank/DDBJ databases">
        <authorList>
            <person name="Varghese N."/>
            <person name="Submissions S."/>
        </authorList>
    </citation>
    <scope>NUCLEOTIDE SEQUENCE [LARGE SCALE GENOMIC DNA]</scope>
    <source>
        <strain evidence="3 4">DSM 11449</strain>
    </source>
</reference>
<dbReference type="GO" id="GO:0005737">
    <property type="term" value="C:cytoplasm"/>
    <property type="evidence" value="ECO:0007669"/>
    <property type="project" value="TreeGrafter"/>
</dbReference>
<keyword evidence="4" id="KW-1185">Reference proteome</keyword>
<dbReference type="Pfam" id="PF00226">
    <property type="entry name" value="DnaJ"/>
    <property type="match status" value="1"/>
</dbReference>
<dbReference type="SUPFAM" id="SSF49493">
    <property type="entry name" value="HSP40/DnaJ peptide-binding domain"/>
    <property type="match status" value="2"/>
</dbReference>
<dbReference type="SMART" id="SM00271">
    <property type="entry name" value="DnaJ"/>
    <property type="match status" value="1"/>
</dbReference>
<dbReference type="InterPro" id="IPR001623">
    <property type="entry name" value="DnaJ_domain"/>
</dbReference>
<organism evidence="3 4">
    <name type="scientific">Capnocytophaga granulosa</name>
    <dbReference type="NCBI Taxonomy" id="45242"/>
    <lineage>
        <taxon>Bacteria</taxon>
        <taxon>Pseudomonadati</taxon>
        <taxon>Bacteroidota</taxon>
        <taxon>Flavobacteriia</taxon>
        <taxon>Flavobacteriales</taxon>
        <taxon>Flavobacteriaceae</taxon>
        <taxon>Capnocytophaga</taxon>
    </lineage>
</organism>
<dbReference type="SUPFAM" id="SSF46565">
    <property type="entry name" value="Chaperone J-domain"/>
    <property type="match status" value="1"/>
</dbReference>
<dbReference type="InterPro" id="IPR008971">
    <property type="entry name" value="HSP40/DnaJ_pept-bd"/>
</dbReference>
<gene>
    <name evidence="3" type="ORF">SAMN05444420_10697</name>
</gene>
<name>A0A1H2Y3D9_9FLAO</name>
<dbReference type="Pfam" id="PF01556">
    <property type="entry name" value="DnaJ_C"/>
    <property type="match status" value="1"/>
</dbReference>